<dbReference type="EMBL" id="SRRM01000018">
    <property type="protein sequence ID" value="TKY85955.1"/>
    <property type="molecule type" value="Genomic_DNA"/>
</dbReference>
<keyword evidence="1" id="KW-0732">Signal</keyword>
<keyword evidence="4" id="KW-1185">Reference proteome</keyword>
<dbReference type="KEGG" id="sgra:EX895_004780"/>
<dbReference type="RefSeq" id="XP_029737940.1">
    <property type="nucleotide sequence ID" value="XM_029885374.1"/>
</dbReference>
<dbReference type="InterPro" id="IPR057210">
    <property type="entry name" value="DUF7888"/>
</dbReference>
<feature type="chain" id="PRO_5020585537" description="DUF7888 domain-containing protein" evidence="1">
    <location>
        <begin position="20"/>
        <end position="131"/>
    </location>
</feature>
<protein>
    <recommendedName>
        <fullName evidence="2">DUF7888 domain-containing protein</fullName>
    </recommendedName>
</protein>
<organism evidence="3 4">
    <name type="scientific">Sporisorium graminicola</name>
    <dbReference type="NCBI Taxonomy" id="280036"/>
    <lineage>
        <taxon>Eukaryota</taxon>
        <taxon>Fungi</taxon>
        <taxon>Dikarya</taxon>
        <taxon>Basidiomycota</taxon>
        <taxon>Ustilaginomycotina</taxon>
        <taxon>Ustilaginomycetes</taxon>
        <taxon>Ustilaginales</taxon>
        <taxon>Ustilaginaceae</taxon>
        <taxon>Sporisorium</taxon>
    </lineage>
</organism>
<evidence type="ECO:0000259" key="2">
    <source>
        <dbReference type="Pfam" id="PF25411"/>
    </source>
</evidence>
<feature type="signal peptide" evidence="1">
    <location>
        <begin position="1"/>
        <end position="19"/>
    </location>
</feature>
<dbReference type="AlphaFoldDB" id="A0A4U7KNC1"/>
<dbReference type="Proteomes" id="UP000306050">
    <property type="component" value="Chromosome SGRAM_5"/>
</dbReference>
<name>A0A4U7KNC1_9BASI</name>
<feature type="domain" description="DUF7888" evidence="2">
    <location>
        <begin position="35"/>
        <end position="131"/>
    </location>
</feature>
<reference evidence="3 4" key="1">
    <citation type="submission" date="2019-05" db="EMBL/GenBank/DDBJ databases">
        <title>Sporisorium graminicola CBS 10092 draft sequencing and annotation.</title>
        <authorList>
            <person name="Solano-Gonzalez S."/>
            <person name="Caddick M.X."/>
            <person name="Darby A."/>
        </authorList>
    </citation>
    <scope>NUCLEOTIDE SEQUENCE [LARGE SCALE GENOMIC DNA]</scope>
    <source>
        <strain evidence="3 4">CBS 10092</strain>
    </source>
</reference>
<sequence length="131" mass="14200">MQLLKTLPAFLLVSMTCTASVETSLGQSRRECIASTTSLVDTAFKNAETDAVICYSGPSTITEKGQSITNVDPNHYHYSGRYKCPGTLIDCFWMKAPNAWKGHADGGDDNIHALLTNRCTYDPSAVSVTCT</sequence>
<dbReference type="Pfam" id="PF25411">
    <property type="entry name" value="DUF7888"/>
    <property type="match status" value="1"/>
</dbReference>
<accession>A0A4U7KNC1</accession>
<comment type="caution">
    <text evidence="3">The sequence shown here is derived from an EMBL/GenBank/DDBJ whole genome shotgun (WGS) entry which is preliminary data.</text>
</comment>
<proteinExistence type="predicted"/>
<evidence type="ECO:0000313" key="3">
    <source>
        <dbReference type="EMBL" id="TKY85955.1"/>
    </source>
</evidence>
<evidence type="ECO:0000256" key="1">
    <source>
        <dbReference type="SAM" id="SignalP"/>
    </source>
</evidence>
<dbReference type="OrthoDB" id="2556112at2759"/>
<evidence type="ECO:0000313" key="4">
    <source>
        <dbReference type="Proteomes" id="UP000306050"/>
    </source>
</evidence>
<gene>
    <name evidence="3" type="ORF">EX895_004780</name>
</gene>
<dbReference type="GeneID" id="40727675"/>